<dbReference type="Proteomes" id="UP000287527">
    <property type="component" value="Unassembled WGS sequence"/>
</dbReference>
<reference evidence="2 3" key="1">
    <citation type="submission" date="2019-01" db="EMBL/GenBank/DDBJ databases">
        <title>Flavobacterium sp. nov.,isolated from freshwater.</title>
        <authorList>
            <person name="Zhang R."/>
            <person name="Du Z.-J."/>
        </authorList>
    </citation>
    <scope>NUCLEOTIDE SEQUENCE [LARGE SCALE GENOMIC DNA]</scope>
    <source>
        <strain evidence="2 3">1E403</strain>
    </source>
</reference>
<evidence type="ECO:0000313" key="3">
    <source>
        <dbReference type="Proteomes" id="UP000287527"/>
    </source>
</evidence>
<dbReference type="EMBL" id="SBII01000030">
    <property type="protein sequence ID" value="RWW91611.1"/>
    <property type="molecule type" value="Genomic_DNA"/>
</dbReference>
<organism evidence="2 3">
    <name type="scientific">Flavobacterium cerinum</name>
    <dbReference type="NCBI Taxonomy" id="2502784"/>
    <lineage>
        <taxon>Bacteria</taxon>
        <taxon>Pseudomonadati</taxon>
        <taxon>Bacteroidota</taxon>
        <taxon>Flavobacteriia</taxon>
        <taxon>Flavobacteriales</taxon>
        <taxon>Flavobacteriaceae</taxon>
        <taxon>Flavobacterium</taxon>
    </lineage>
</organism>
<accession>A0A3S3TS89</accession>
<dbReference type="AlphaFoldDB" id="A0A3S3TS89"/>
<evidence type="ECO:0000259" key="1">
    <source>
        <dbReference type="Pfam" id="PF07791"/>
    </source>
</evidence>
<keyword evidence="3" id="KW-1185">Reference proteome</keyword>
<proteinExistence type="predicted"/>
<dbReference type="Pfam" id="PF07791">
    <property type="entry name" value="Imm11"/>
    <property type="match status" value="1"/>
</dbReference>
<feature type="domain" description="Immunity MXAN-0049 protein" evidence="1">
    <location>
        <begin position="58"/>
        <end position="125"/>
    </location>
</feature>
<name>A0A3S3TS89_9FLAO</name>
<dbReference type="RefSeq" id="WP_206619147.1">
    <property type="nucleotide sequence ID" value="NZ_SBII01000030.1"/>
</dbReference>
<sequence>MNYFLKITSKPSFPIVYDSHNLINGSHIAIGKFISEEAKFPLKYNDAKNSDVEFDKLLTYDLIESVGGGWLVSDRLVNIIDMNFPKEVQFFRSTFNYKDKICDSYSAINIYNRVDCYDLDKSEFVKHPVDGSYKFSKIALKKEPLEEYGM</sequence>
<evidence type="ECO:0000313" key="2">
    <source>
        <dbReference type="EMBL" id="RWW91611.1"/>
    </source>
</evidence>
<gene>
    <name evidence="2" type="ORF">EPI11_18885</name>
</gene>
<comment type="caution">
    <text evidence="2">The sequence shown here is derived from an EMBL/GenBank/DDBJ whole genome shotgun (WGS) entry which is preliminary data.</text>
</comment>
<feature type="non-terminal residue" evidence="2">
    <location>
        <position position="150"/>
    </location>
</feature>
<dbReference type="InterPro" id="IPR012433">
    <property type="entry name" value="Imm11"/>
</dbReference>
<protein>
    <recommendedName>
        <fullName evidence="1">Immunity MXAN-0049 protein domain-containing protein</fullName>
    </recommendedName>
</protein>